<evidence type="ECO:0000259" key="2">
    <source>
        <dbReference type="SMART" id="SM00479"/>
    </source>
</evidence>
<dbReference type="InterPro" id="IPR013520">
    <property type="entry name" value="Ribonucl_H"/>
</dbReference>
<evidence type="ECO:0000313" key="4">
    <source>
        <dbReference type="Proteomes" id="UP000676079"/>
    </source>
</evidence>
<keyword evidence="4" id="KW-1185">Reference proteome</keyword>
<dbReference type="Gene3D" id="3.30.420.10">
    <property type="entry name" value="Ribonuclease H-like superfamily/Ribonuclease H"/>
    <property type="match status" value="1"/>
</dbReference>
<feature type="compositionally biased region" description="Low complexity" evidence="1">
    <location>
        <begin position="15"/>
        <end position="32"/>
    </location>
</feature>
<organism evidence="3 4">
    <name type="scientific">Nocardiopsis changdeensis</name>
    <dbReference type="NCBI Taxonomy" id="2831969"/>
    <lineage>
        <taxon>Bacteria</taxon>
        <taxon>Bacillati</taxon>
        <taxon>Actinomycetota</taxon>
        <taxon>Actinomycetes</taxon>
        <taxon>Streptosporangiales</taxon>
        <taxon>Nocardiopsidaceae</taxon>
        <taxon>Nocardiopsis</taxon>
    </lineage>
</organism>
<dbReference type="RefSeq" id="WP_220566016.1">
    <property type="nucleotide sequence ID" value="NZ_CP074136.1"/>
</dbReference>
<dbReference type="GO" id="GO:0004527">
    <property type="term" value="F:exonuclease activity"/>
    <property type="evidence" value="ECO:0007669"/>
    <property type="project" value="UniProtKB-KW"/>
</dbReference>
<dbReference type="SMART" id="SM00479">
    <property type="entry name" value="EXOIII"/>
    <property type="match status" value="1"/>
</dbReference>
<evidence type="ECO:0000256" key="1">
    <source>
        <dbReference type="SAM" id="MobiDB-lite"/>
    </source>
</evidence>
<reference evidence="4" key="1">
    <citation type="submission" date="2021-05" db="EMBL/GenBank/DDBJ databases">
        <title>Direct Submission.</title>
        <authorList>
            <person name="Li K."/>
            <person name="Gao J."/>
        </authorList>
    </citation>
    <scope>NUCLEOTIDE SEQUENCE [LARGE SCALE GENOMIC DNA]</scope>
    <source>
        <strain evidence="4">Mg02</strain>
        <plasmid evidence="4">unnamed4</plasmid>
    </source>
</reference>
<keyword evidence="3" id="KW-0378">Hydrolase</keyword>
<dbReference type="Pfam" id="PF00929">
    <property type="entry name" value="RNase_T"/>
    <property type="match status" value="1"/>
</dbReference>
<dbReference type="InterPro" id="IPR036397">
    <property type="entry name" value="RNaseH_sf"/>
</dbReference>
<accession>A0A975KTV4</accession>
<feature type="domain" description="Exonuclease" evidence="2">
    <location>
        <begin position="53"/>
        <end position="222"/>
    </location>
</feature>
<dbReference type="SUPFAM" id="SSF53098">
    <property type="entry name" value="Ribonuclease H-like"/>
    <property type="match status" value="1"/>
</dbReference>
<evidence type="ECO:0000313" key="3">
    <source>
        <dbReference type="EMBL" id="QUX26437.1"/>
    </source>
</evidence>
<dbReference type="PANTHER" id="PTHR30231:SF37">
    <property type="entry name" value="EXODEOXYRIBONUCLEASE 10"/>
    <property type="match status" value="1"/>
</dbReference>
<sequence length="294" mass="31448">MAPPRRARAAHPRARTAPAPRPAQDAVAPSPEQAAAARAEAARWAAALTRDPNAVVLDTETTSKAERGRVVEVAVLDITGRELLRTRVNPDVPIEAEAAAVHGITAAQLADAPRFSDVADALTLAVAGRRVICWNAPFDRRVLAGEYARLLGDDEAGEAWAARARWECAMRRHAAWHGTWCPDRAAWTWHKLSAVGAADHTAAGDCRAVVRVLADMARSAEQAGPGPVPHPRPHSPARSARVRLEGTRADVEAVAQALREGRAHVEHLDEPAAGRRGYLAYGRLAAHPEGTPRA</sequence>
<keyword evidence="3" id="KW-0540">Nuclease</keyword>
<dbReference type="PANTHER" id="PTHR30231">
    <property type="entry name" value="DNA POLYMERASE III SUBUNIT EPSILON"/>
    <property type="match status" value="1"/>
</dbReference>
<keyword evidence="3" id="KW-0614">Plasmid</keyword>
<name>A0A975KTV4_9ACTN</name>
<dbReference type="InterPro" id="IPR012337">
    <property type="entry name" value="RNaseH-like_sf"/>
</dbReference>
<gene>
    <name evidence="3" type="ORF">KGD84_32585</name>
</gene>
<dbReference type="Proteomes" id="UP000676079">
    <property type="component" value="Plasmid unnamed4"/>
</dbReference>
<keyword evidence="3" id="KW-0269">Exonuclease</keyword>
<feature type="compositionally biased region" description="Basic residues" evidence="1">
    <location>
        <begin position="1"/>
        <end position="14"/>
    </location>
</feature>
<proteinExistence type="predicted"/>
<geneLocation type="plasmid" evidence="3 4">
    <name>unnamed4</name>
</geneLocation>
<dbReference type="EMBL" id="CP074136">
    <property type="protein sequence ID" value="QUX26437.1"/>
    <property type="molecule type" value="Genomic_DNA"/>
</dbReference>
<feature type="region of interest" description="Disordered" evidence="1">
    <location>
        <begin position="1"/>
        <end position="32"/>
    </location>
</feature>
<dbReference type="CDD" id="cd06127">
    <property type="entry name" value="DEDDh"/>
    <property type="match status" value="1"/>
</dbReference>
<feature type="region of interest" description="Disordered" evidence="1">
    <location>
        <begin position="220"/>
        <end position="244"/>
    </location>
</feature>
<protein>
    <submittedName>
        <fullName evidence="3">3'-5' exonuclease</fullName>
    </submittedName>
</protein>